<organism evidence="1 2">
    <name type="scientific">Macrococcus caseolyticus (strain JCSC5402)</name>
    <name type="common">Macrococcoides caseolyticum</name>
    <dbReference type="NCBI Taxonomy" id="458233"/>
    <lineage>
        <taxon>Bacteria</taxon>
        <taxon>Bacillati</taxon>
        <taxon>Bacillota</taxon>
        <taxon>Bacilli</taxon>
        <taxon>Bacillales</taxon>
        <taxon>Staphylococcaceae</taxon>
        <taxon>Macrococcoides</taxon>
    </lineage>
</organism>
<accession>B9EBQ1</accession>
<evidence type="ECO:0000313" key="2">
    <source>
        <dbReference type="Proteomes" id="UP000001383"/>
    </source>
</evidence>
<protein>
    <submittedName>
        <fullName evidence="1">Uncharacterized protein</fullName>
    </submittedName>
</protein>
<name>B9EBQ1_MACCJ</name>
<dbReference type="EMBL" id="AP009484">
    <property type="protein sequence ID" value="BAH17662.1"/>
    <property type="molecule type" value="Genomic_DNA"/>
</dbReference>
<dbReference type="Proteomes" id="UP000001383">
    <property type="component" value="Chromosome"/>
</dbReference>
<dbReference type="KEGG" id="mcl:MCCL_0955"/>
<dbReference type="HOGENOM" id="CLU_2046843_0_0_9"/>
<evidence type="ECO:0000313" key="1">
    <source>
        <dbReference type="EMBL" id="BAH17662.1"/>
    </source>
</evidence>
<gene>
    <name evidence="1" type="ordered locus">MCCL_0955</name>
</gene>
<proteinExistence type="predicted"/>
<reference evidence="1 2" key="1">
    <citation type="journal article" date="2009" name="J. Bacteriol.">
        <title>Complete genome sequence of Macrococcus caseolyticus strain JCSCS5402, reflecting the ancestral genome of the human-pathogenic staphylococci.</title>
        <authorList>
            <person name="Baba T."/>
            <person name="Kuwahara-Arai K."/>
            <person name="Uchiyama I."/>
            <person name="Takeuchi F."/>
            <person name="Ito T."/>
            <person name="Hiramatsu K."/>
        </authorList>
    </citation>
    <scope>NUCLEOTIDE SEQUENCE [LARGE SCALE GENOMIC DNA]</scope>
    <source>
        <strain evidence="1 2">JCSC5402</strain>
    </source>
</reference>
<dbReference type="AlphaFoldDB" id="B9EBQ1"/>
<sequence>MTMTNIGDKVKLKKYDETIYTVVNVEDEHVRVIDGTGTQLMQVRKDFVDVVEQYIDYKQRADELEKRWSELVDVLKKKYEYYKVRADDESAGPIEQDKWKIAKHELMMVLKIMTDLKRGETE</sequence>